<proteinExistence type="predicted"/>
<evidence type="ECO:0000256" key="1">
    <source>
        <dbReference type="SAM" id="SignalP"/>
    </source>
</evidence>
<protein>
    <recommendedName>
        <fullName evidence="4">Outer membrane lipoprotein-sorting protein</fullName>
    </recommendedName>
</protein>
<gene>
    <name evidence="2" type="ORF">EG343_19430</name>
</gene>
<accession>A0AAD1DT61</accession>
<evidence type="ECO:0000313" key="2">
    <source>
        <dbReference type="EMBL" id="AZA92614.1"/>
    </source>
</evidence>
<dbReference type="AlphaFoldDB" id="A0AAD1DT61"/>
<organism evidence="2 3">
    <name type="scientific">Chryseobacterium nakagawai</name>
    <dbReference type="NCBI Taxonomy" id="1241982"/>
    <lineage>
        <taxon>Bacteria</taxon>
        <taxon>Pseudomonadati</taxon>
        <taxon>Bacteroidota</taxon>
        <taxon>Flavobacteriia</taxon>
        <taxon>Flavobacteriales</taxon>
        <taxon>Weeksellaceae</taxon>
        <taxon>Chryseobacterium group</taxon>
        <taxon>Chryseobacterium</taxon>
    </lineage>
</organism>
<feature type="signal peptide" evidence="1">
    <location>
        <begin position="1"/>
        <end position="21"/>
    </location>
</feature>
<dbReference type="KEGG" id="cnk:EG343_19430"/>
<dbReference type="EMBL" id="CP033923">
    <property type="protein sequence ID" value="AZA92614.1"/>
    <property type="molecule type" value="Genomic_DNA"/>
</dbReference>
<evidence type="ECO:0008006" key="4">
    <source>
        <dbReference type="Google" id="ProtNLM"/>
    </source>
</evidence>
<keyword evidence="3" id="KW-1185">Reference proteome</keyword>
<name>A0AAD1DT61_CHRNA</name>
<evidence type="ECO:0000313" key="3">
    <source>
        <dbReference type="Proteomes" id="UP000278288"/>
    </source>
</evidence>
<sequence length="202" mass="23450">MKKISSSIVIFLLLANVNLYSQKAANKNNYTSLIQEEIGDLNNDKRNDRIMVEMDVIDDTRPVRVQIFLSQPDKKLKLVVSSTKIIEDEYPADKNGKHNGNVIPDFFIEDGILKMLTDINNRKSSYEFRLNKNNFELVKISRVIWDGKDTTFETRIDLIAKTKIEYEQVTGSEKLFNKRKKELKINALPKIQDLSFSDLEKF</sequence>
<dbReference type="Proteomes" id="UP000278288">
    <property type="component" value="Chromosome"/>
</dbReference>
<reference evidence="2 3" key="1">
    <citation type="submission" date="2018-11" db="EMBL/GenBank/DDBJ databases">
        <title>Proposal to divide the Flavobacteriaceae and reorganize its genera based on Amino Acid Identity values calculated from whole genome sequences.</title>
        <authorList>
            <person name="Nicholson A.C."/>
            <person name="Gulvik C.A."/>
            <person name="Whitney A.M."/>
            <person name="Humrighouse B.W."/>
            <person name="Bell M."/>
            <person name="Holmes B."/>
            <person name="Steigerwalt A.G."/>
            <person name="Villarma A."/>
            <person name="Sheth M."/>
            <person name="Batra D."/>
            <person name="Pryor J."/>
            <person name="Bernardet J.-F."/>
            <person name="Hugo C."/>
            <person name="Kampfer P."/>
            <person name="Newman J."/>
            <person name="McQuiston J.R."/>
        </authorList>
    </citation>
    <scope>NUCLEOTIDE SEQUENCE [LARGE SCALE GENOMIC DNA]</scope>
    <source>
        <strain evidence="2 3">G0041</strain>
    </source>
</reference>
<feature type="chain" id="PRO_5042031279" description="Outer membrane lipoprotein-sorting protein" evidence="1">
    <location>
        <begin position="22"/>
        <end position="202"/>
    </location>
</feature>
<dbReference type="RefSeq" id="WP_123859309.1">
    <property type="nucleotide sequence ID" value="NZ_CP033923.1"/>
</dbReference>
<keyword evidence="1" id="KW-0732">Signal</keyword>